<evidence type="ECO:0000313" key="2">
    <source>
        <dbReference type="Proteomes" id="UP000466931"/>
    </source>
</evidence>
<keyword evidence="2" id="KW-1185">Reference proteome</keyword>
<name>A0A7I7Y0K3_9MYCO</name>
<organism evidence="1 2">
    <name type="scientific">Mycolicibacterium confluentis</name>
    <dbReference type="NCBI Taxonomy" id="28047"/>
    <lineage>
        <taxon>Bacteria</taxon>
        <taxon>Bacillati</taxon>
        <taxon>Actinomycetota</taxon>
        <taxon>Actinomycetes</taxon>
        <taxon>Mycobacteriales</taxon>
        <taxon>Mycobacteriaceae</taxon>
        <taxon>Mycolicibacterium</taxon>
    </lineage>
</organism>
<sequence length="62" mass="7002">MTTRLGGFWYALQHPLGPSRELDSHADRQKSVEKFIREMRTEENPDVEPVGTLAGMTAPFAK</sequence>
<dbReference type="Proteomes" id="UP000466931">
    <property type="component" value="Chromosome"/>
</dbReference>
<proteinExistence type="predicted"/>
<reference evidence="1" key="1">
    <citation type="journal article" date="2019" name="Emerg. Microbes Infect.">
        <title>Comprehensive subspecies identification of 175 nontuberculous mycobacteria species based on 7547 genomic profiles.</title>
        <authorList>
            <person name="Matsumoto Y."/>
            <person name="Kinjo T."/>
            <person name="Motooka D."/>
            <person name="Nabeya D."/>
            <person name="Jung N."/>
            <person name="Uechi K."/>
            <person name="Horii T."/>
            <person name="Iida T."/>
            <person name="Fujita J."/>
            <person name="Nakamura S."/>
        </authorList>
    </citation>
    <scope>NUCLEOTIDE SEQUENCE [LARGE SCALE GENOMIC DNA]</scope>
    <source>
        <strain evidence="1">JCM 13671</strain>
    </source>
</reference>
<evidence type="ECO:0000313" key="1">
    <source>
        <dbReference type="EMBL" id="BBZ34641.1"/>
    </source>
</evidence>
<accession>A0A7I7Y0K3</accession>
<reference evidence="1" key="2">
    <citation type="submission" date="2020-02" db="EMBL/GenBank/DDBJ databases">
        <authorList>
            <person name="Matsumoto Y."/>
            <person name="Motooka D."/>
            <person name="Nakamura S."/>
        </authorList>
    </citation>
    <scope>NUCLEOTIDE SEQUENCE</scope>
    <source>
        <strain evidence="1">JCM 13671</strain>
    </source>
</reference>
<dbReference type="AlphaFoldDB" id="A0A7I7Y0K3"/>
<dbReference type="RefSeq" id="WP_085148310.1">
    <property type="nucleotide sequence ID" value="NZ_AP022612.1"/>
</dbReference>
<gene>
    <name evidence="1" type="ORF">MCNF_32460</name>
</gene>
<dbReference type="EMBL" id="AP022612">
    <property type="protein sequence ID" value="BBZ34641.1"/>
    <property type="molecule type" value="Genomic_DNA"/>
</dbReference>
<protein>
    <submittedName>
        <fullName evidence="1">Uncharacterized protein</fullName>
    </submittedName>
</protein>